<dbReference type="GO" id="GO:0006605">
    <property type="term" value="P:protein targeting"/>
    <property type="evidence" value="ECO:0007669"/>
    <property type="project" value="UniProtKB-UniRule"/>
</dbReference>
<evidence type="ECO:0000256" key="5">
    <source>
        <dbReference type="ARBA" id="ARBA00022692"/>
    </source>
</evidence>
<dbReference type="PANTHER" id="PTHR30065:SF8">
    <property type="entry name" value="FLAGELLAR BIOSYNTHETIC PROTEIN FLIR"/>
    <property type="match status" value="1"/>
</dbReference>
<comment type="function">
    <text evidence="1 10">Role in flagellar biosynthesis.</text>
</comment>
<evidence type="ECO:0000313" key="12">
    <source>
        <dbReference type="Proteomes" id="UP000237839"/>
    </source>
</evidence>
<evidence type="ECO:0000256" key="1">
    <source>
        <dbReference type="ARBA" id="ARBA00002578"/>
    </source>
</evidence>
<dbReference type="GO" id="GO:0044780">
    <property type="term" value="P:bacterial-type flagellum assembly"/>
    <property type="evidence" value="ECO:0007669"/>
    <property type="project" value="UniProtKB-UniRule"/>
</dbReference>
<feature type="transmembrane region" description="Helical" evidence="10">
    <location>
        <begin position="12"/>
        <end position="38"/>
    </location>
</feature>
<dbReference type="PANTHER" id="PTHR30065">
    <property type="entry name" value="FLAGELLAR BIOSYNTHETIC PROTEIN FLIR"/>
    <property type="match status" value="1"/>
</dbReference>
<dbReference type="Pfam" id="PF01311">
    <property type="entry name" value="Bac_export_1"/>
    <property type="match status" value="1"/>
</dbReference>
<keyword evidence="11" id="KW-0969">Cilium</keyword>
<feature type="transmembrane region" description="Helical" evidence="10">
    <location>
        <begin position="73"/>
        <end position="93"/>
    </location>
</feature>
<dbReference type="EMBL" id="PUGF01000036">
    <property type="protein sequence ID" value="PRC90789.1"/>
    <property type="molecule type" value="Genomic_DNA"/>
</dbReference>
<organism evidence="11 12">
    <name type="scientific">Solimicrobium silvestre</name>
    <dbReference type="NCBI Taxonomy" id="2099400"/>
    <lineage>
        <taxon>Bacteria</taxon>
        <taxon>Pseudomonadati</taxon>
        <taxon>Pseudomonadota</taxon>
        <taxon>Betaproteobacteria</taxon>
        <taxon>Burkholderiales</taxon>
        <taxon>Oxalobacteraceae</taxon>
        <taxon>Solimicrobium</taxon>
    </lineage>
</organism>
<evidence type="ECO:0000313" key="11">
    <source>
        <dbReference type="EMBL" id="PRC90789.1"/>
    </source>
</evidence>
<feature type="transmembrane region" description="Helical" evidence="10">
    <location>
        <begin position="215"/>
        <end position="239"/>
    </location>
</feature>
<name>A0A2S9GSU3_9BURK</name>
<gene>
    <name evidence="11" type="ORF">S2091_4537</name>
</gene>
<keyword evidence="12" id="KW-1185">Reference proteome</keyword>
<sequence>MLSISSDQLIIWVNSFIWPLTRILGLIAIAPIFGNAAIPVPMKISFGVVLALLVAPTLHNLPLIDPISLPGMLILIEQFVIGVAMGFTIQVVFGSVDLAGNLIGMSMGLGFASFFDPQTRGNTPAISQFLTLVTTMLFLSLNLHLALLSTLVESFTKLPIGVDLTLQPGIWLHIVSAASVIFSSGVQLALPIIAALLVTNIALGILTRAAPQLNIFGIGFPITMTVGFLMLFIIIPYLALPLQKILEFGIQLAALR</sequence>
<comment type="similarity">
    <text evidence="2 10">Belongs to the FliR/MopE/SpaR family.</text>
</comment>
<evidence type="ECO:0000256" key="2">
    <source>
        <dbReference type="ARBA" id="ARBA00009772"/>
    </source>
</evidence>
<dbReference type="GO" id="GO:0009425">
    <property type="term" value="C:bacterial-type flagellum basal body"/>
    <property type="evidence" value="ECO:0007669"/>
    <property type="project" value="UniProtKB-SubCell"/>
</dbReference>
<feature type="transmembrane region" description="Helical" evidence="10">
    <location>
        <begin position="44"/>
        <end position="61"/>
    </location>
</feature>
<comment type="caution">
    <text evidence="11">The sequence shown here is derived from an EMBL/GenBank/DDBJ whole genome shotgun (WGS) entry which is preliminary data.</text>
</comment>
<dbReference type="RefSeq" id="WP_105534261.1">
    <property type="nucleotide sequence ID" value="NZ_PUGF01000036.1"/>
</dbReference>
<evidence type="ECO:0000256" key="4">
    <source>
        <dbReference type="ARBA" id="ARBA00022475"/>
    </source>
</evidence>
<proteinExistence type="inferred from homology"/>
<protein>
    <recommendedName>
        <fullName evidence="3 9">Flagellar biosynthetic protein FliR</fullName>
    </recommendedName>
</protein>
<feature type="transmembrane region" description="Helical" evidence="10">
    <location>
        <begin position="129"/>
        <end position="150"/>
    </location>
</feature>
<keyword evidence="4 10" id="KW-1003">Cell membrane</keyword>
<dbReference type="GO" id="GO:0005886">
    <property type="term" value="C:plasma membrane"/>
    <property type="evidence" value="ECO:0007669"/>
    <property type="project" value="UniProtKB-SubCell"/>
</dbReference>
<evidence type="ECO:0000256" key="10">
    <source>
        <dbReference type="RuleBase" id="RU362071"/>
    </source>
</evidence>
<evidence type="ECO:0000256" key="7">
    <source>
        <dbReference type="ARBA" id="ARBA00023136"/>
    </source>
</evidence>
<dbReference type="InterPro" id="IPR006303">
    <property type="entry name" value="FliR"/>
</dbReference>
<keyword evidence="8 10" id="KW-0975">Bacterial flagellum</keyword>
<keyword evidence="7 10" id="KW-0472">Membrane</keyword>
<dbReference type="InterPro" id="IPR002010">
    <property type="entry name" value="T3SS_IM_R"/>
</dbReference>
<keyword evidence="11" id="KW-0282">Flagellum</keyword>
<keyword evidence="11" id="KW-0966">Cell projection</keyword>
<accession>A0A2S9GSU3</accession>
<comment type="subcellular location">
    <subcellularLocation>
        <location evidence="10">Cell membrane</location>
        <topology evidence="10">Multi-pass membrane protein</topology>
    </subcellularLocation>
    <subcellularLocation>
        <location evidence="10">Bacterial flagellum basal body</location>
    </subcellularLocation>
</comment>
<keyword evidence="5 10" id="KW-0812">Transmembrane</keyword>
<dbReference type="Proteomes" id="UP000237839">
    <property type="component" value="Unassembled WGS sequence"/>
</dbReference>
<dbReference type="PRINTS" id="PR00953">
    <property type="entry name" value="TYPE3IMRPROT"/>
</dbReference>
<keyword evidence="6 10" id="KW-1133">Transmembrane helix</keyword>
<evidence type="ECO:0000256" key="3">
    <source>
        <dbReference type="ARBA" id="ARBA00021717"/>
    </source>
</evidence>
<evidence type="ECO:0000256" key="9">
    <source>
        <dbReference type="NCBIfam" id="TIGR01400"/>
    </source>
</evidence>
<dbReference type="AlphaFoldDB" id="A0A2S9GSU3"/>
<evidence type="ECO:0000256" key="6">
    <source>
        <dbReference type="ARBA" id="ARBA00022989"/>
    </source>
</evidence>
<feature type="transmembrane region" description="Helical" evidence="10">
    <location>
        <begin position="170"/>
        <end position="203"/>
    </location>
</feature>
<reference evidence="11 12" key="1">
    <citation type="submission" date="2018-02" db="EMBL/GenBank/DDBJ databases">
        <title>Solimicrobium silvestre gen. nov., sp. nov., isolated from alpine forest soil.</title>
        <authorList>
            <person name="Margesin R."/>
            <person name="Albuquerque L."/>
            <person name="Zhang D.-C."/>
            <person name="Froufe H.J.C."/>
            <person name="Severino R."/>
            <person name="Roxo I."/>
            <person name="Egas C."/>
            <person name="Da Costa M.S."/>
        </authorList>
    </citation>
    <scope>NUCLEOTIDE SEQUENCE [LARGE SCALE GENOMIC DNA]</scope>
    <source>
        <strain evidence="11 12">S20-91</strain>
    </source>
</reference>
<evidence type="ECO:0000256" key="8">
    <source>
        <dbReference type="ARBA" id="ARBA00023143"/>
    </source>
</evidence>
<dbReference type="NCBIfam" id="TIGR01400">
    <property type="entry name" value="fliR"/>
    <property type="match status" value="1"/>
</dbReference>
<dbReference type="OrthoDB" id="9797790at2"/>
<feature type="transmembrane region" description="Helical" evidence="10">
    <location>
        <begin position="99"/>
        <end position="117"/>
    </location>
</feature>